<protein>
    <recommendedName>
        <fullName evidence="5">DUF5683 domain-containing protein</fullName>
    </recommendedName>
</protein>
<dbReference type="OrthoDB" id="960256at2"/>
<dbReference type="RefSeq" id="WP_129026756.1">
    <property type="nucleotide sequence ID" value="NZ_SDHY01000003.1"/>
</dbReference>
<evidence type="ECO:0000256" key="2">
    <source>
        <dbReference type="SAM" id="SignalP"/>
    </source>
</evidence>
<feature type="transmembrane region" description="Helical" evidence="1">
    <location>
        <begin position="106"/>
        <end position="126"/>
    </location>
</feature>
<organism evidence="3 4">
    <name type="scientific">Aquirufa rosea</name>
    <dbReference type="NCBI Taxonomy" id="2509241"/>
    <lineage>
        <taxon>Bacteria</taxon>
        <taxon>Pseudomonadati</taxon>
        <taxon>Bacteroidota</taxon>
        <taxon>Cytophagia</taxon>
        <taxon>Cytophagales</taxon>
        <taxon>Flectobacillaceae</taxon>
        <taxon>Aquirufa</taxon>
    </lineage>
</organism>
<dbReference type="AlphaFoldDB" id="A0A4Q1BZX4"/>
<feature type="signal peptide" evidence="2">
    <location>
        <begin position="1"/>
        <end position="20"/>
    </location>
</feature>
<keyword evidence="1" id="KW-1133">Transmembrane helix</keyword>
<accession>A0A4Q1BZX4</accession>
<name>A0A4Q1BZX4_9BACT</name>
<keyword evidence="1" id="KW-0812">Transmembrane</keyword>
<keyword evidence="1" id="KW-0472">Membrane</keyword>
<keyword evidence="2" id="KW-0732">Signal</keyword>
<evidence type="ECO:0000313" key="3">
    <source>
        <dbReference type="EMBL" id="RXK49659.1"/>
    </source>
</evidence>
<dbReference type="Proteomes" id="UP000289455">
    <property type="component" value="Unassembled WGS sequence"/>
</dbReference>
<gene>
    <name evidence="3" type="ORF">ESB04_05650</name>
</gene>
<dbReference type="EMBL" id="SDHY01000003">
    <property type="protein sequence ID" value="RXK49659.1"/>
    <property type="molecule type" value="Genomic_DNA"/>
</dbReference>
<feature type="chain" id="PRO_5020392093" description="DUF5683 domain-containing protein" evidence="2">
    <location>
        <begin position="21"/>
        <end position="168"/>
    </location>
</feature>
<proteinExistence type="predicted"/>
<evidence type="ECO:0000313" key="4">
    <source>
        <dbReference type="Proteomes" id="UP000289455"/>
    </source>
</evidence>
<comment type="caution">
    <text evidence="3">The sequence shown here is derived from an EMBL/GenBank/DDBJ whole genome shotgun (WGS) entry which is preliminary data.</text>
</comment>
<evidence type="ECO:0000256" key="1">
    <source>
        <dbReference type="SAM" id="Phobius"/>
    </source>
</evidence>
<keyword evidence="4" id="KW-1185">Reference proteome</keyword>
<evidence type="ECO:0008006" key="5">
    <source>
        <dbReference type="Google" id="ProtNLM"/>
    </source>
</evidence>
<reference evidence="3 4" key="1">
    <citation type="submission" date="2019-01" db="EMBL/GenBank/DDBJ databases">
        <title>Cytophagaceae bacterium strain CAR-16.</title>
        <authorList>
            <person name="Chen W.-M."/>
        </authorList>
    </citation>
    <scope>NUCLEOTIDE SEQUENCE [LARGE SCALE GENOMIC DNA]</scope>
    <source>
        <strain evidence="3 4">CAR-16</strain>
    </source>
</reference>
<sequence>MKIRHLFVFFLGLLSLPSFGQEEGKMKLYPIEQLEGSWRKKFSYKRQIIESPMALQIPLLEARDPEVSYEFLTYKRQKRGAEIISAITTGFSIYTFLSKGQVSDGFYWSVVGGAAVLNLYLGAVSMKHFNRALKRYNELAQTDSKISLQMNTHGFSGNSVGLVWNYQF</sequence>